<reference evidence="1 2" key="1">
    <citation type="submission" date="2024-09" db="EMBL/GenBank/DDBJ databases">
        <authorList>
            <person name="Sun Q."/>
            <person name="Mori K."/>
        </authorList>
    </citation>
    <scope>NUCLEOTIDE SEQUENCE [LARGE SCALE GENOMIC DNA]</scope>
    <source>
        <strain evidence="1 2">TBRC 0563</strain>
    </source>
</reference>
<name>A0ABV5YE82_9ACTN</name>
<evidence type="ECO:0000313" key="1">
    <source>
        <dbReference type="EMBL" id="MFB9833352.1"/>
    </source>
</evidence>
<protein>
    <recommendedName>
        <fullName evidence="3">Sulfotransferase family protein</fullName>
    </recommendedName>
</protein>
<organism evidence="1 2">
    <name type="scientific">Actinoallomurus acaciae</name>
    <dbReference type="NCBI Taxonomy" id="502577"/>
    <lineage>
        <taxon>Bacteria</taxon>
        <taxon>Bacillati</taxon>
        <taxon>Actinomycetota</taxon>
        <taxon>Actinomycetes</taxon>
        <taxon>Streptosporangiales</taxon>
        <taxon>Thermomonosporaceae</taxon>
        <taxon>Actinoallomurus</taxon>
    </lineage>
</organism>
<evidence type="ECO:0008006" key="3">
    <source>
        <dbReference type="Google" id="ProtNLM"/>
    </source>
</evidence>
<sequence>MRSDDLQLAPGTRLVHIGPHKTGTTALQGALHRARERLADHGVVFPGTGRHPMAAVHAVIGRPPLLGHAPPNLGAWDRLVAEVTGADRAVVSSEFFADGGDDAVPRIVEDLGGRRVHVVVTLRPLAKILPSQWQQYVQNGLRMRYDPWLETMFTKPPYTGPTPTFWRRHRHDELVGRWTSVVGPANLTVVVVDPSRPEMLPRTFESLLGVPEGVLVPEQSRTNRSLTSGEAELVRLLNQEFRRREWPEKVYPRFIRYGAIAQMRASHEPLPEEHRITTPAWALERAAEIGAEAAEAISRLGVRIVGDISSLGRTPPGDTPATGIPLVSSEAACQAIIGAIAASGAVEGRPAAEDLQVRDADAATLVRVLKNRGLRRARRSLRRRR</sequence>
<dbReference type="InterPro" id="IPR027417">
    <property type="entry name" value="P-loop_NTPase"/>
</dbReference>
<keyword evidence="2" id="KW-1185">Reference proteome</keyword>
<dbReference type="EMBL" id="JBHLZP010000085">
    <property type="protein sequence ID" value="MFB9833352.1"/>
    <property type="molecule type" value="Genomic_DNA"/>
</dbReference>
<dbReference type="Proteomes" id="UP001589627">
    <property type="component" value="Unassembled WGS sequence"/>
</dbReference>
<comment type="caution">
    <text evidence="1">The sequence shown here is derived from an EMBL/GenBank/DDBJ whole genome shotgun (WGS) entry which is preliminary data.</text>
</comment>
<accession>A0ABV5YE82</accession>
<dbReference type="SUPFAM" id="SSF52540">
    <property type="entry name" value="P-loop containing nucleoside triphosphate hydrolases"/>
    <property type="match status" value="1"/>
</dbReference>
<dbReference type="RefSeq" id="WP_378200826.1">
    <property type="nucleotide sequence ID" value="NZ_JBHLZP010000085.1"/>
</dbReference>
<gene>
    <name evidence="1" type="ORF">ACFFNX_14250</name>
</gene>
<evidence type="ECO:0000313" key="2">
    <source>
        <dbReference type="Proteomes" id="UP001589627"/>
    </source>
</evidence>
<proteinExistence type="predicted"/>